<dbReference type="InterPro" id="IPR005788">
    <property type="entry name" value="PDI_thioredoxin-like_dom"/>
</dbReference>
<keyword evidence="7" id="KW-0413">Isomerase</keyword>
<dbReference type="VEuPathDB" id="TriTrypDB:BCY84_13390"/>
<dbReference type="EMBL" id="PRFA01000008">
    <property type="protein sequence ID" value="PWU99722.1"/>
    <property type="molecule type" value="Genomic_DNA"/>
</dbReference>
<dbReference type="VEuPathDB" id="TriTrypDB:Tc_MARK_1066"/>
<evidence type="ECO:0000256" key="4">
    <source>
        <dbReference type="ARBA" id="ARBA00022729"/>
    </source>
</evidence>
<protein>
    <recommendedName>
        <fullName evidence="3">protein disulfide-isomerase</fullName>
        <ecNumber evidence="3">5.3.4.1</ecNumber>
    </recommendedName>
</protein>
<evidence type="ECO:0000259" key="10">
    <source>
        <dbReference type="PROSITE" id="PS51352"/>
    </source>
</evidence>
<proteinExistence type="inferred from homology"/>
<dbReference type="VEuPathDB" id="TriTrypDB:TcCL_ESM01393"/>
<dbReference type="PRINTS" id="PR00421">
    <property type="entry name" value="THIOREDOXIN"/>
</dbReference>
<dbReference type="PROSITE" id="PS51352">
    <property type="entry name" value="THIOREDOXIN_2"/>
    <property type="match status" value="2"/>
</dbReference>
<keyword evidence="8" id="KW-0676">Redox-active center</keyword>
<evidence type="ECO:0000256" key="3">
    <source>
        <dbReference type="ARBA" id="ARBA00012723"/>
    </source>
</evidence>
<evidence type="ECO:0000313" key="12">
    <source>
        <dbReference type="Proteomes" id="UP000246121"/>
    </source>
</evidence>
<dbReference type="VEuPathDB" id="TriTrypDB:TCDM_14523"/>
<dbReference type="EC" id="5.3.4.1" evidence="3"/>
<organism evidence="11 12">
    <name type="scientific">Trypanosoma cruzi</name>
    <dbReference type="NCBI Taxonomy" id="5693"/>
    <lineage>
        <taxon>Eukaryota</taxon>
        <taxon>Discoba</taxon>
        <taxon>Euglenozoa</taxon>
        <taxon>Kinetoplastea</taxon>
        <taxon>Metakinetoplastina</taxon>
        <taxon>Trypanosomatida</taxon>
        <taxon>Trypanosomatidae</taxon>
        <taxon>Trypanosoma</taxon>
        <taxon>Schizotrypanum</taxon>
    </lineage>
</organism>
<dbReference type="InterPro" id="IPR036249">
    <property type="entry name" value="Thioredoxin-like_sf"/>
</dbReference>
<dbReference type="GO" id="GO:0006457">
    <property type="term" value="P:protein folding"/>
    <property type="evidence" value="ECO:0007669"/>
    <property type="project" value="TreeGrafter"/>
</dbReference>
<dbReference type="Proteomes" id="UP000246121">
    <property type="component" value="Unassembled WGS sequence"/>
</dbReference>
<dbReference type="AlphaFoldDB" id="A0A2V2VW90"/>
<dbReference type="Gene3D" id="1.20.1150.12">
    <property type="entry name" value="Endoplasmic reticulum resident protein 29, C-terminal domain"/>
    <property type="match status" value="1"/>
</dbReference>
<dbReference type="VEuPathDB" id="TriTrypDB:TcCLB.509505.10"/>
<evidence type="ECO:0000256" key="6">
    <source>
        <dbReference type="ARBA" id="ARBA00023157"/>
    </source>
</evidence>
<dbReference type="InterPro" id="IPR013766">
    <property type="entry name" value="Thioredoxin_domain"/>
</dbReference>
<evidence type="ECO:0000256" key="1">
    <source>
        <dbReference type="ARBA" id="ARBA00001182"/>
    </source>
</evidence>
<evidence type="ECO:0000256" key="9">
    <source>
        <dbReference type="RuleBase" id="RU004208"/>
    </source>
</evidence>
<dbReference type="GO" id="GO:0003756">
    <property type="term" value="F:protein disulfide isomerase activity"/>
    <property type="evidence" value="ECO:0007669"/>
    <property type="project" value="UniProtKB-EC"/>
</dbReference>
<dbReference type="PANTHER" id="PTHR45672:SF11">
    <property type="entry name" value="PROTEIN DISULFIDE-ISOMERASE C17H9.14C"/>
    <property type="match status" value="1"/>
</dbReference>
<dbReference type="InterPro" id="IPR036356">
    <property type="entry name" value="ERp29_C_sf"/>
</dbReference>
<dbReference type="PROSITE" id="PS00194">
    <property type="entry name" value="THIOREDOXIN_1"/>
    <property type="match status" value="2"/>
</dbReference>
<dbReference type="InterPro" id="IPR017937">
    <property type="entry name" value="Thioredoxin_CS"/>
</dbReference>
<dbReference type="VEuPathDB" id="TriTrypDB:TcBrA4_0106860"/>
<evidence type="ECO:0000313" key="11">
    <source>
        <dbReference type="EMBL" id="PWU99722.1"/>
    </source>
</evidence>
<evidence type="ECO:0000256" key="5">
    <source>
        <dbReference type="ARBA" id="ARBA00022737"/>
    </source>
</evidence>
<dbReference type="SUPFAM" id="SSF47933">
    <property type="entry name" value="ERP29 C domain-like"/>
    <property type="match status" value="1"/>
</dbReference>
<dbReference type="VEuPathDB" id="TriTrypDB:C4B63_8g508"/>
<dbReference type="Gene3D" id="3.40.30.10">
    <property type="entry name" value="Glutaredoxin"/>
    <property type="match status" value="2"/>
</dbReference>
<dbReference type="SUPFAM" id="SSF52833">
    <property type="entry name" value="Thioredoxin-like"/>
    <property type="match status" value="2"/>
</dbReference>
<reference evidence="11 12" key="1">
    <citation type="journal article" date="2018" name="Microb. Genom.">
        <title>Expanding an expanded genome: long-read sequencing of Trypanosoma cruzi.</title>
        <authorList>
            <person name="Berna L."/>
            <person name="Rodriguez M."/>
            <person name="Chiribao M.L."/>
            <person name="Parodi-Talice A."/>
            <person name="Pita S."/>
            <person name="Rijo G."/>
            <person name="Alvarez-Valin F."/>
            <person name="Robello C."/>
        </authorList>
    </citation>
    <scope>NUCLEOTIDE SEQUENCE [LARGE SCALE GENOMIC DNA]</scope>
    <source>
        <strain evidence="11 12">Dm28c</strain>
    </source>
</reference>
<comment type="caution">
    <text evidence="11">The sequence shown here is derived from an EMBL/GenBank/DDBJ whole genome shotgun (WGS) entry which is preliminary data.</text>
</comment>
<evidence type="ECO:0000256" key="7">
    <source>
        <dbReference type="ARBA" id="ARBA00023235"/>
    </source>
</evidence>
<dbReference type="VEuPathDB" id="TriTrypDB:TcG_03942"/>
<comment type="catalytic activity">
    <reaction evidence="1">
        <text>Catalyzes the rearrangement of -S-S- bonds in proteins.</text>
        <dbReference type="EC" id="5.3.4.1"/>
    </reaction>
</comment>
<dbReference type="Pfam" id="PF07749">
    <property type="entry name" value="ERp29"/>
    <property type="match status" value="1"/>
</dbReference>
<accession>A0A2V2VW90</accession>
<keyword evidence="5" id="KW-0677">Repeat</keyword>
<sequence>MGAVAVLFLFIFVCCVHLLSFISGGLWDVFCLEAFFFFFFLFFSPPPPPTTHTQHNRRKKRRRKNNNYNRLLEERKTNKQTNKQTKIIHKKKKGKQSVFFFFSICVRNLSIMFRLSSGRTSFLVLFLAVATLASVARADDPSVSLEGIVDLTASNFDEHVGKGVPALVEFYAPWCGYCKKMVPEFEKVGQAVKKARDKVLVGKVDATQNRDLAERFGVNGYPTILFFPADSQTKQQYSEAREATAFLSFLNRQVPGLNIGVPHEHTYAVELTKRNFDAVVMDEAKDALVMFYAPWCGHCKKLHPVFELLATAFKEEADIVIGKLNADDASNAAVRNRYKVDGYPTLAFFQKKSKSEPQYYNGGRSLEELVDYVNEHTGKNRLPSGDLSEKVGVNEELSKVLRDMMLKEKSVDEKKQYLEKVKKAAADLTGVEAVQYPRIAEKILQLGAEYVEMELGRIARLKQGDVKGEKRDMLTIRNNILASLKGE</sequence>
<gene>
    <name evidence="11" type="ORF">C4B63_8g508</name>
</gene>
<feature type="domain" description="Thioredoxin" evidence="10">
    <location>
        <begin position="248"/>
        <end position="378"/>
    </location>
</feature>
<dbReference type="VEuPathDB" id="TriTrypDB:TcCLB.508209.140"/>
<dbReference type="InterPro" id="IPR051063">
    <property type="entry name" value="PDI"/>
</dbReference>
<dbReference type="VEuPathDB" id="TriTrypDB:ECC02_004584"/>
<keyword evidence="4" id="KW-0732">Signal</keyword>
<dbReference type="GO" id="GO:0005783">
    <property type="term" value="C:endoplasmic reticulum"/>
    <property type="evidence" value="ECO:0007669"/>
    <property type="project" value="InterPro"/>
</dbReference>
<evidence type="ECO:0000256" key="8">
    <source>
        <dbReference type="ARBA" id="ARBA00023284"/>
    </source>
</evidence>
<comment type="similarity">
    <text evidence="2 9">Belongs to the protein disulfide isomerase family.</text>
</comment>
<evidence type="ECO:0000256" key="2">
    <source>
        <dbReference type="ARBA" id="ARBA00006347"/>
    </source>
</evidence>
<keyword evidence="6" id="KW-1015">Disulfide bond</keyword>
<dbReference type="PANTHER" id="PTHR45672">
    <property type="entry name" value="PROTEIN DISULFIDE-ISOMERASE C17H9.14C-RELATED"/>
    <property type="match status" value="1"/>
</dbReference>
<dbReference type="NCBIfam" id="TIGR01126">
    <property type="entry name" value="pdi_dom"/>
    <property type="match status" value="2"/>
</dbReference>
<dbReference type="VEuPathDB" id="TriTrypDB:C3747_4g721"/>
<dbReference type="CDD" id="cd02998">
    <property type="entry name" value="PDI_a_ERp38"/>
    <property type="match status" value="2"/>
</dbReference>
<feature type="domain" description="Thioredoxin" evidence="10">
    <location>
        <begin position="127"/>
        <end position="246"/>
    </location>
</feature>
<dbReference type="FunFam" id="3.40.30.10:FF:000032">
    <property type="entry name" value="Protein disulfide-isomerase A6 homolog"/>
    <property type="match status" value="1"/>
</dbReference>
<dbReference type="Pfam" id="PF00085">
    <property type="entry name" value="Thioredoxin"/>
    <property type="match status" value="2"/>
</dbReference>
<name>A0A2V2VW90_TRYCR</name>
<dbReference type="VEuPathDB" id="TriTrypDB:TCSYLVIO_002346"/>
<dbReference type="CDD" id="cd00238">
    <property type="entry name" value="ERp29c"/>
    <property type="match status" value="1"/>
</dbReference>
<dbReference type="InterPro" id="IPR011679">
    <property type="entry name" value="ERp29_C"/>
</dbReference>